<dbReference type="AlphaFoldDB" id="A0A0F9ST55"/>
<keyword evidence="4 7" id="KW-1133">Transmembrane helix</keyword>
<dbReference type="InterPro" id="IPR002524">
    <property type="entry name" value="Cation_efflux"/>
</dbReference>
<keyword evidence="2" id="KW-0813">Transport</keyword>
<name>A0A0F9ST55_9ZZZZ</name>
<dbReference type="GO" id="GO:0016020">
    <property type="term" value="C:membrane"/>
    <property type="evidence" value="ECO:0007669"/>
    <property type="project" value="UniProtKB-SubCell"/>
</dbReference>
<gene>
    <name evidence="9" type="ORF">LCGC14_0735560</name>
</gene>
<dbReference type="SUPFAM" id="SSF161111">
    <property type="entry name" value="Cation efflux protein transmembrane domain-like"/>
    <property type="match status" value="1"/>
</dbReference>
<evidence type="ECO:0000256" key="2">
    <source>
        <dbReference type="ARBA" id="ARBA00022448"/>
    </source>
</evidence>
<organism evidence="9">
    <name type="scientific">marine sediment metagenome</name>
    <dbReference type="NCBI Taxonomy" id="412755"/>
    <lineage>
        <taxon>unclassified sequences</taxon>
        <taxon>metagenomes</taxon>
        <taxon>ecological metagenomes</taxon>
    </lineage>
</organism>
<keyword evidence="6 7" id="KW-0472">Membrane</keyword>
<proteinExistence type="predicted"/>
<dbReference type="PANTHER" id="PTHR45755:SF4">
    <property type="entry name" value="ZINC TRANSPORTER 7"/>
    <property type="match status" value="1"/>
</dbReference>
<dbReference type="InterPro" id="IPR045316">
    <property type="entry name" value="Msc2-like"/>
</dbReference>
<feature type="transmembrane region" description="Helical" evidence="7">
    <location>
        <begin position="93"/>
        <end position="114"/>
    </location>
</feature>
<feature type="transmembrane region" description="Helical" evidence="7">
    <location>
        <begin position="126"/>
        <end position="149"/>
    </location>
</feature>
<feature type="transmembrane region" description="Helical" evidence="7">
    <location>
        <begin position="206"/>
        <end position="226"/>
    </location>
</feature>
<evidence type="ECO:0000256" key="1">
    <source>
        <dbReference type="ARBA" id="ARBA00004141"/>
    </source>
</evidence>
<evidence type="ECO:0000313" key="9">
    <source>
        <dbReference type="EMBL" id="KKN40216.1"/>
    </source>
</evidence>
<feature type="transmembrane region" description="Helical" evidence="7">
    <location>
        <begin position="28"/>
        <end position="48"/>
    </location>
</feature>
<comment type="subcellular location">
    <subcellularLocation>
        <location evidence="1">Membrane</location>
        <topology evidence="1">Multi-pass membrane protein</topology>
    </subcellularLocation>
</comment>
<accession>A0A0F9ST55</accession>
<keyword evidence="3 7" id="KW-0812">Transmembrane</keyword>
<feature type="transmembrane region" description="Helical" evidence="7">
    <location>
        <begin position="60"/>
        <end position="77"/>
    </location>
</feature>
<dbReference type="GO" id="GO:0005385">
    <property type="term" value="F:zinc ion transmembrane transporter activity"/>
    <property type="evidence" value="ECO:0007669"/>
    <property type="project" value="InterPro"/>
</dbReference>
<feature type="domain" description="Cation efflux protein transmembrane" evidence="8">
    <location>
        <begin position="28"/>
        <end position="237"/>
    </location>
</feature>
<keyword evidence="5" id="KW-0406">Ion transport</keyword>
<dbReference type="NCBIfam" id="NF033827">
    <property type="entry name" value="CDF_efflux_DmeF"/>
    <property type="match status" value="1"/>
</dbReference>
<sequence length="321" mass="35151">MHHERLDHWQHDHIFGQDKRRSGEARTLVVVGLTLAMMVWEILAGIIYGSMALLADGLHMGSHAVALGIAAFAYAYARKNAGSARFSFGTGKVNALGGFTGAILLAAFALYMVIESVGRFIQPVPISFDGAIFVSIIGLVVNGVSAWILGGAEHDHGHSHGHDHGHHHDHSHHDHNRRAAYFHVLADALTSVLAIVALLAGKYAGWNWMDPMMGIIGAILVTRWSWHLLKDTSKVLLDEQHQDLEKTVKQAVENNDAKVGDLHVWSIGPNIHAAIVSVVSHQPESPSVYKDRIQAQCRSLVHVTVELHQCTEHHAFAPETC</sequence>
<evidence type="ECO:0000256" key="7">
    <source>
        <dbReference type="SAM" id="Phobius"/>
    </source>
</evidence>
<dbReference type="GO" id="GO:0006882">
    <property type="term" value="P:intracellular zinc ion homeostasis"/>
    <property type="evidence" value="ECO:0007669"/>
    <property type="project" value="InterPro"/>
</dbReference>
<comment type="caution">
    <text evidence="9">The sequence shown here is derived from an EMBL/GenBank/DDBJ whole genome shotgun (WGS) entry which is preliminary data.</text>
</comment>
<evidence type="ECO:0000256" key="5">
    <source>
        <dbReference type="ARBA" id="ARBA00023065"/>
    </source>
</evidence>
<dbReference type="InterPro" id="IPR058533">
    <property type="entry name" value="Cation_efflux_TM"/>
</dbReference>
<reference evidence="9" key="1">
    <citation type="journal article" date="2015" name="Nature">
        <title>Complex archaea that bridge the gap between prokaryotes and eukaryotes.</title>
        <authorList>
            <person name="Spang A."/>
            <person name="Saw J.H."/>
            <person name="Jorgensen S.L."/>
            <person name="Zaremba-Niedzwiedzka K."/>
            <person name="Martijn J."/>
            <person name="Lind A.E."/>
            <person name="van Eijk R."/>
            <person name="Schleper C."/>
            <person name="Guy L."/>
            <person name="Ettema T.J."/>
        </authorList>
    </citation>
    <scope>NUCLEOTIDE SEQUENCE</scope>
</reference>
<dbReference type="PANTHER" id="PTHR45755">
    <property type="match status" value="1"/>
</dbReference>
<dbReference type="Gene3D" id="1.20.1510.10">
    <property type="entry name" value="Cation efflux protein transmembrane domain"/>
    <property type="match status" value="1"/>
</dbReference>
<feature type="transmembrane region" description="Helical" evidence="7">
    <location>
        <begin position="180"/>
        <end position="200"/>
    </location>
</feature>
<dbReference type="NCBIfam" id="TIGR01297">
    <property type="entry name" value="CDF"/>
    <property type="match status" value="1"/>
</dbReference>
<evidence type="ECO:0000256" key="6">
    <source>
        <dbReference type="ARBA" id="ARBA00023136"/>
    </source>
</evidence>
<evidence type="ECO:0000259" key="8">
    <source>
        <dbReference type="Pfam" id="PF01545"/>
    </source>
</evidence>
<dbReference type="InterPro" id="IPR027469">
    <property type="entry name" value="Cation_efflux_TMD_sf"/>
</dbReference>
<evidence type="ECO:0000256" key="3">
    <source>
        <dbReference type="ARBA" id="ARBA00022692"/>
    </source>
</evidence>
<protein>
    <recommendedName>
        <fullName evidence="8">Cation efflux protein transmembrane domain-containing protein</fullName>
    </recommendedName>
</protein>
<dbReference type="Pfam" id="PF01545">
    <property type="entry name" value="Cation_efflux"/>
    <property type="match status" value="1"/>
</dbReference>
<evidence type="ECO:0000256" key="4">
    <source>
        <dbReference type="ARBA" id="ARBA00022989"/>
    </source>
</evidence>
<dbReference type="EMBL" id="LAZR01001717">
    <property type="protein sequence ID" value="KKN40216.1"/>
    <property type="molecule type" value="Genomic_DNA"/>
</dbReference>